<feature type="transmembrane region" description="Helical" evidence="3">
    <location>
        <begin position="9"/>
        <end position="32"/>
    </location>
</feature>
<evidence type="ECO:0000256" key="2">
    <source>
        <dbReference type="ARBA" id="ARBA00022729"/>
    </source>
</evidence>
<keyword evidence="2" id="KW-0732">Signal</keyword>
<evidence type="ECO:0000259" key="4">
    <source>
        <dbReference type="Pfam" id="PF13205"/>
    </source>
</evidence>
<keyword evidence="3" id="KW-1133">Transmembrane helix</keyword>
<dbReference type="Proteomes" id="UP000050430">
    <property type="component" value="Unassembled WGS sequence"/>
</dbReference>
<keyword evidence="6" id="KW-1185">Reference proteome</keyword>
<comment type="similarity">
    <text evidence="1">Belongs to the TolB family.</text>
</comment>
<dbReference type="EMBL" id="LGCK01000002">
    <property type="protein sequence ID" value="KPL74739.1"/>
    <property type="molecule type" value="Genomic_DNA"/>
</dbReference>
<dbReference type="Pfam" id="PF13205">
    <property type="entry name" value="Big_5"/>
    <property type="match status" value="1"/>
</dbReference>
<comment type="caution">
    <text evidence="5">The sequence shown here is derived from an EMBL/GenBank/DDBJ whole genome shotgun (WGS) entry which is preliminary data.</text>
</comment>
<accession>A0A0P6X1E3</accession>
<keyword evidence="3" id="KW-0812">Transmembrane</keyword>
<dbReference type="Gene3D" id="2.120.10.30">
    <property type="entry name" value="TolB, C-terminal domain"/>
    <property type="match status" value="2"/>
</dbReference>
<dbReference type="SUPFAM" id="SSF82171">
    <property type="entry name" value="DPP6 N-terminal domain-like"/>
    <property type="match status" value="1"/>
</dbReference>
<dbReference type="RefSeq" id="WP_062423250.1">
    <property type="nucleotide sequence ID" value="NZ_BBYA01000014.1"/>
</dbReference>
<protein>
    <recommendedName>
        <fullName evidence="4">SbsA Ig-like domain-containing protein</fullName>
    </recommendedName>
</protein>
<feature type="domain" description="SbsA Ig-like" evidence="4">
    <location>
        <begin position="49"/>
        <end position="126"/>
    </location>
</feature>
<dbReference type="AlphaFoldDB" id="A0A0P6X1E3"/>
<reference evidence="5 6" key="1">
    <citation type="submission" date="2015-07" db="EMBL/GenBank/DDBJ databases">
        <title>Genome sequence of Leptolinea tardivitalis DSM 16556.</title>
        <authorList>
            <person name="Hemp J."/>
            <person name="Ward L.M."/>
            <person name="Pace L.A."/>
            <person name="Fischer W.W."/>
        </authorList>
    </citation>
    <scope>NUCLEOTIDE SEQUENCE [LARGE SCALE GENOMIC DNA]</scope>
    <source>
        <strain evidence="5 6">YMTK-2</strain>
    </source>
</reference>
<dbReference type="InterPro" id="IPR032812">
    <property type="entry name" value="SbsA_Ig"/>
</dbReference>
<gene>
    <name evidence="5" type="ORF">ADM99_01275</name>
</gene>
<evidence type="ECO:0000256" key="3">
    <source>
        <dbReference type="SAM" id="Phobius"/>
    </source>
</evidence>
<evidence type="ECO:0000313" key="6">
    <source>
        <dbReference type="Proteomes" id="UP000050430"/>
    </source>
</evidence>
<proteinExistence type="inferred from homology"/>
<dbReference type="STRING" id="229920.ADM99_01275"/>
<sequence>MSRNKTYPLILYICFGILVVGGLVLVFAPPFFSLPDPKIKPDADSSIGMVSSIKLTFPESMNTNSVESRIQIIPETHVKFSWINKTLIIFPDSAFMAGKNLTIKLISGASSLDGRTLKSDYVWTYSIRSPRIAFLGQATTSPEIFLADGNGTVTKITETRGNIIDFAALPDGSGFVYSVKNSSGGSDIHEISIDSQKDVKILDCMKESCGDPAVSNDGHLMAFSWNHDPMDGSTSIRSYIYTMILDEGKYSPEPLAEEKNMPGILPSFSPDGKKIAFYDSIGKGIRVMIPEGKNNFLLGTSRIQRGTWSPDGSHMVFVDDMPGHDDVFSKLYSVDLGSSTISEPMVGQLDDIELGEPDWSPDGRFLVAGVRKSDGPVSRQIWLINLETKEIKQITDNYSLINAAPKWRPDGDEIVFQQAQMGTSDVKPRIAKWNKDDGNITIIANDAALPNWVP</sequence>
<dbReference type="InterPro" id="IPR011659">
    <property type="entry name" value="WD40"/>
</dbReference>
<evidence type="ECO:0000313" key="5">
    <source>
        <dbReference type="EMBL" id="KPL74739.1"/>
    </source>
</evidence>
<dbReference type="OrthoDB" id="159283at2"/>
<evidence type="ECO:0000256" key="1">
    <source>
        <dbReference type="ARBA" id="ARBA00009820"/>
    </source>
</evidence>
<organism evidence="5 6">
    <name type="scientific">Leptolinea tardivitalis</name>
    <dbReference type="NCBI Taxonomy" id="229920"/>
    <lineage>
        <taxon>Bacteria</taxon>
        <taxon>Bacillati</taxon>
        <taxon>Chloroflexota</taxon>
        <taxon>Anaerolineae</taxon>
        <taxon>Anaerolineales</taxon>
        <taxon>Anaerolineaceae</taxon>
        <taxon>Leptolinea</taxon>
    </lineage>
</organism>
<dbReference type="Pfam" id="PF07676">
    <property type="entry name" value="PD40"/>
    <property type="match status" value="3"/>
</dbReference>
<dbReference type="Gene3D" id="2.60.40.3710">
    <property type="match status" value="1"/>
</dbReference>
<dbReference type="PANTHER" id="PTHR36842">
    <property type="entry name" value="PROTEIN TOLB HOMOLOG"/>
    <property type="match status" value="1"/>
</dbReference>
<keyword evidence="3" id="KW-0472">Membrane</keyword>
<name>A0A0P6X1E3_9CHLR</name>
<dbReference type="PANTHER" id="PTHR36842:SF1">
    <property type="entry name" value="PROTEIN TOLB"/>
    <property type="match status" value="1"/>
</dbReference>
<dbReference type="InterPro" id="IPR011042">
    <property type="entry name" value="6-blade_b-propeller_TolB-like"/>
</dbReference>